<feature type="compositionally biased region" description="Polar residues" evidence="3">
    <location>
        <begin position="166"/>
        <end position="175"/>
    </location>
</feature>
<comment type="similarity">
    <text evidence="2">Belongs to the EDC family.</text>
</comment>
<dbReference type="GO" id="GO:0000184">
    <property type="term" value="P:nuclear-transcribed mRNA catabolic process, nonsense-mediated decay"/>
    <property type="evidence" value="ECO:0007669"/>
    <property type="project" value="UniProtKB-KW"/>
</dbReference>
<feature type="compositionally biased region" description="Polar residues" evidence="3">
    <location>
        <begin position="308"/>
        <end position="329"/>
    </location>
</feature>
<organism evidence="4 5">
    <name type="scientific">Candida metapsilosis</name>
    <dbReference type="NCBI Taxonomy" id="273372"/>
    <lineage>
        <taxon>Eukaryota</taxon>
        <taxon>Fungi</taxon>
        <taxon>Dikarya</taxon>
        <taxon>Ascomycota</taxon>
        <taxon>Saccharomycotina</taxon>
        <taxon>Pichiomycetes</taxon>
        <taxon>Debaryomycetaceae</taxon>
        <taxon>Candida/Lodderomyces clade</taxon>
        <taxon>Candida</taxon>
    </lineage>
</organism>
<sequence>MMAHEVSTPIQINENNPSFQNSLKKPSRQSKKKQYEGIPDQIRFLPSGAPVDFGNGSNRSKNNNSPKKQLKEPIKLSSLPSLPNGEKPQFHSDNRSESRRKKDGDQSSSKNKSKKSQRADNKAPVEISLPNGEKPNFNTNNNNNQKSKKNKKDKGPVSAVVEEDSSNYAGSSFHSSPAALNLPKPNFKPSPKQGVVLKEDVELVSPKSTDALSPASAKATAVASHSPQSPATTVSNSSTGYPPSHANPPTFTAAPYPSQQPMYPPQISQGALPPHFVPQPVPPPPLPPNQFYNPYLAAPPQMHYPQPVHSQPNQQGQKITFNQLLSSSK</sequence>
<dbReference type="InterPro" id="IPR028322">
    <property type="entry name" value="PNRC-like_rgn"/>
</dbReference>
<keyword evidence="5" id="KW-1185">Reference proteome</keyword>
<feature type="compositionally biased region" description="Polar residues" evidence="3">
    <location>
        <begin position="223"/>
        <end position="241"/>
    </location>
</feature>
<feature type="compositionally biased region" description="Low complexity" evidence="3">
    <location>
        <begin position="255"/>
        <end position="274"/>
    </location>
</feature>
<protein>
    <submittedName>
        <fullName evidence="4">EDC1</fullName>
    </submittedName>
</protein>
<feature type="region of interest" description="Disordered" evidence="3">
    <location>
        <begin position="1"/>
        <end position="329"/>
    </location>
</feature>
<name>A0A8H7ZBB5_9ASCO</name>
<dbReference type="OrthoDB" id="4026794at2759"/>
<evidence type="ECO:0000256" key="2">
    <source>
        <dbReference type="ARBA" id="ARBA00061292"/>
    </source>
</evidence>
<dbReference type="Proteomes" id="UP000669133">
    <property type="component" value="Unassembled WGS sequence"/>
</dbReference>
<evidence type="ECO:0000256" key="3">
    <source>
        <dbReference type="SAM" id="MobiDB-lite"/>
    </source>
</evidence>
<feature type="compositionally biased region" description="Basic and acidic residues" evidence="3">
    <location>
        <begin position="88"/>
        <end position="105"/>
    </location>
</feature>
<evidence type="ECO:0000256" key="1">
    <source>
        <dbReference type="ARBA" id="ARBA00023161"/>
    </source>
</evidence>
<evidence type="ECO:0000313" key="4">
    <source>
        <dbReference type="EMBL" id="KAG5417119.1"/>
    </source>
</evidence>
<feature type="compositionally biased region" description="Polar residues" evidence="3">
    <location>
        <begin position="8"/>
        <end position="24"/>
    </location>
</feature>
<dbReference type="Pfam" id="PF15365">
    <property type="entry name" value="PNRC"/>
    <property type="match status" value="1"/>
</dbReference>
<dbReference type="RefSeq" id="XP_067546235.1">
    <property type="nucleotide sequence ID" value="XM_067693856.1"/>
</dbReference>
<feature type="compositionally biased region" description="Low complexity" evidence="3">
    <location>
        <begin position="55"/>
        <end position="67"/>
    </location>
</feature>
<reference evidence="4 5" key="1">
    <citation type="submission" date="2020-12" db="EMBL/GenBank/DDBJ databases">
        <title>Effect of drift, selection, and recombination on the evolution of hybrid genomes in Candida yeast pathogens.</title>
        <authorList>
            <person name="Mixao V."/>
            <person name="Ksiezopolska E."/>
            <person name="Saus E."/>
            <person name="Boekhout T."/>
            <person name="Gacser A."/>
            <person name="Gabaldon T."/>
        </authorList>
    </citation>
    <scope>NUCLEOTIDE SEQUENCE [LARGE SCALE GENOMIC DNA]</scope>
    <source>
        <strain evidence="4 5">BP57</strain>
    </source>
</reference>
<keyword evidence="1" id="KW-0866">Nonsense-mediated mRNA decay</keyword>
<dbReference type="GeneID" id="93653381"/>
<dbReference type="AlphaFoldDB" id="A0A8H7ZBB5"/>
<evidence type="ECO:0000313" key="5">
    <source>
        <dbReference type="Proteomes" id="UP000669133"/>
    </source>
</evidence>
<gene>
    <name evidence="4" type="ORF">I9W82_004752</name>
</gene>
<comment type="caution">
    <text evidence="4">The sequence shown here is derived from an EMBL/GenBank/DDBJ whole genome shotgun (WGS) entry which is preliminary data.</text>
</comment>
<proteinExistence type="inferred from homology"/>
<accession>A0A8H7ZBB5</accession>
<dbReference type="EMBL" id="JAEOAQ010000007">
    <property type="protein sequence ID" value="KAG5417119.1"/>
    <property type="molecule type" value="Genomic_DNA"/>
</dbReference>
<feature type="compositionally biased region" description="Pro residues" evidence="3">
    <location>
        <begin position="275"/>
        <end position="288"/>
    </location>
</feature>
<feature type="compositionally biased region" description="Low complexity" evidence="3">
    <location>
        <begin position="131"/>
        <end position="145"/>
    </location>
</feature>